<dbReference type="Gene3D" id="3.65.10.20">
    <property type="entry name" value="RNA 3'-terminal phosphate cyclase domain"/>
    <property type="match status" value="1"/>
</dbReference>
<dbReference type="Pfam" id="PF01137">
    <property type="entry name" value="RTC"/>
    <property type="match status" value="1"/>
</dbReference>
<dbReference type="SUPFAM" id="SSF55205">
    <property type="entry name" value="EPT/RTPC-like"/>
    <property type="match status" value="2"/>
</dbReference>
<dbReference type="InterPro" id="IPR020719">
    <property type="entry name" value="RNA3'_term_phos_cycl-like_CS"/>
</dbReference>
<dbReference type="GO" id="GO:0005634">
    <property type="term" value="C:nucleus"/>
    <property type="evidence" value="ECO:0007669"/>
    <property type="project" value="TreeGrafter"/>
</dbReference>
<evidence type="ECO:0000313" key="13">
    <source>
        <dbReference type="EMBL" id="CAF0847310.1"/>
    </source>
</evidence>
<reference evidence="13" key="1">
    <citation type="submission" date="2021-02" db="EMBL/GenBank/DDBJ databases">
        <authorList>
            <person name="Nowell W R."/>
        </authorList>
    </citation>
    <scope>NUCLEOTIDE SEQUENCE</scope>
    <source>
        <strain evidence="13">Ploen Becks lab</strain>
    </source>
</reference>
<comment type="catalytic activity">
    <reaction evidence="6">
        <text>a 3'-end 3'-phospho-ribonucleotide-RNA + ATP = a 3'-end 2',3'-cyclophospho-ribonucleotide-RNA + AMP + diphosphate</text>
        <dbReference type="Rhea" id="RHEA:23976"/>
        <dbReference type="Rhea" id="RHEA-COMP:10463"/>
        <dbReference type="Rhea" id="RHEA-COMP:10464"/>
        <dbReference type="ChEBI" id="CHEBI:30616"/>
        <dbReference type="ChEBI" id="CHEBI:33019"/>
        <dbReference type="ChEBI" id="CHEBI:83062"/>
        <dbReference type="ChEBI" id="CHEBI:83064"/>
        <dbReference type="ChEBI" id="CHEBI:456215"/>
        <dbReference type="EC" id="6.5.1.4"/>
    </reaction>
</comment>
<dbReference type="InterPro" id="IPR000228">
    <property type="entry name" value="RNA3'_term_phos_cyc"/>
</dbReference>
<evidence type="ECO:0000256" key="4">
    <source>
        <dbReference type="ARBA" id="ARBA00022598"/>
    </source>
</evidence>
<dbReference type="Proteomes" id="UP000663879">
    <property type="component" value="Unassembled WGS sequence"/>
</dbReference>
<evidence type="ECO:0000256" key="3">
    <source>
        <dbReference type="ARBA" id="ARBA00021428"/>
    </source>
</evidence>
<evidence type="ECO:0000256" key="2">
    <source>
        <dbReference type="ARBA" id="ARBA00012725"/>
    </source>
</evidence>
<keyword evidence="4" id="KW-0436">Ligase</keyword>
<proteinExistence type="inferred from homology"/>
<comment type="similarity">
    <text evidence="1">Belongs to the RNA 3'-terminal cyclase family. Type 1 subfamily.</text>
</comment>
<dbReference type="InterPro" id="IPR037136">
    <property type="entry name" value="RNA3'_phos_cyclase_dom_sf"/>
</dbReference>
<dbReference type="OrthoDB" id="25029at2759"/>
<dbReference type="Pfam" id="PF05189">
    <property type="entry name" value="RTC_insert"/>
    <property type="match status" value="1"/>
</dbReference>
<keyword evidence="5 10" id="KW-0547">Nucleotide-binding</keyword>
<dbReference type="InterPro" id="IPR036553">
    <property type="entry name" value="RPTC_insert"/>
</dbReference>
<feature type="domain" description="RNA 3'-terminal phosphate cyclase" evidence="11">
    <location>
        <begin position="10"/>
        <end position="336"/>
    </location>
</feature>
<sequence length="357" mass="39060">MNFVEIDGSYLEGGGQILRISTALSLLLKKPIRIDKIRAGRKDGGLKPQHLTGIKLLGEISDAKLTGAELKSTQILFDPTQLKSGTFMADTKTAGSICLIIQNALPCLIFAKEESKLHLRGGTNADHSPQIDYFEYIFKPIASKMNINFDLEILRRGYYPQGGGEVYLKSKPIKELNPIDLTDFGEIKRIYGRAYVAGILPIKIAVRMADTATSLLKNNLPKIPIDIQVVEEKKGTYFGNGTGIIILAETTTGCVLAGSALGSKGVLAENVAKEAVEYLMQDIDSEACVDQYLQDQLIIFMGLANGKSRIKCGQLTLHTKTAIHYTELLTGAKFNIIELNKDKSFILECIGIGFKAE</sequence>
<dbReference type="InterPro" id="IPR023797">
    <property type="entry name" value="RNA3'_phos_cyclase_dom"/>
</dbReference>
<evidence type="ECO:0000256" key="6">
    <source>
        <dbReference type="ARBA" id="ARBA00024481"/>
    </source>
</evidence>
<name>A0A813W7F7_9BILA</name>
<evidence type="ECO:0000313" key="14">
    <source>
        <dbReference type="Proteomes" id="UP000663879"/>
    </source>
</evidence>
<dbReference type="NCBIfam" id="TIGR03399">
    <property type="entry name" value="RNA_3prim_cycl"/>
    <property type="match status" value="1"/>
</dbReference>
<dbReference type="PIRSF" id="PIRSF005378">
    <property type="entry name" value="RNA3'_term_phos_cycl_euk"/>
    <property type="match status" value="1"/>
</dbReference>
<dbReference type="PANTHER" id="PTHR11096:SF0">
    <property type="entry name" value="RNA 3'-TERMINAL PHOSPHATE CYCLASE"/>
    <property type="match status" value="1"/>
</dbReference>
<dbReference type="GO" id="GO:0003963">
    <property type="term" value="F:RNA-3'-phosphate cyclase activity"/>
    <property type="evidence" value="ECO:0007669"/>
    <property type="project" value="UniProtKB-EC"/>
</dbReference>
<evidence type="ECO:0000256" key="9">
    <source>
        <dbReference type="PIRSR" id="PIRSR005378-1"/>
    </source>
</evidence>
<comment type="caution">
    <text evidence="13">The sequence shown here is derived from an EMBL/GenBank/DDBJ whole genome shotgun (WGS) entry which is preliminary data.</text>
</comment>
<dbReference type="InterPro" id="IPR013792">
    <property type="entry name" value="RNA3'P_cycl/enolpyr_Trfase_a/b"/>
</dbReference>
<feature type="binding site" evidence="10">
    <location>
        <begin position="292"/>
        <end position="296"/>
    </location>
    <ligand>
        <name>ATP</name>
        <dbReference type="ChEBI" id="CHEBI:30616"/>
    </ligand>
</feature>
<keyword evidence="10" id="KW-0067">ATP-binding</keyword>
<dbReference type="PROSITE" id="PS01287">
    <property type="entry name" value="RTC"/>
    <property type="match status" value="1"/>
</dbReference>
<evidence type="ECO:0000256" key="5">
    <source>
        <dbReference type="ARBA" id="ARBA00022741"/>
    </source>
</evidence>
<dbReference type="GO" id="GO:0005524">
    <property type="term" value="F:ATP binding"/>
    <property type="evidence" value="ECO:0007669"/>
    <property type="project" value="UniProtKB-KW"/>
</dbReference>
<dbReference type="SUPFAM" id="SSF52913">
    <property type="entry name" value="RNA 3'-terminal phosphate cyclase, RPTC, insert domain"/>
    <property type="match status" value="1"/>
</dbReference>
<dbReference type="EMBL" id="CAJNOC010001235">
    <property type="protein sequence ID" value="CAF0847310.1"/>
    <property type="molecule type" value="Genomic_DNA"/>
</dbReference>
<dbReference type="CDD" id="cd00874">
    <property type="entry name" value="RNA_Cyclase_Class_II"/>
    <property type="match status" value="1"/>
</dbReference>
<dbReference type="PANTHER" id="PTHR11096">
    <property type="entry name" value="RNA 3' TERMINAL PHOSPHATE CYCLASE"/>
    <property type="match status" value="1"/>
</dbReference>
<dbReference type="GO" id="GO:0006396">
    <property type="term" value="P:RNA processing"/>
    <property type="evidence" value="ECO:0007669"/>
    <property type="project" value="InterPro"/>
</dbReference>
<protein>
    <recommendedName>
        <fullName evidence="3">RNA 3'-terminal phosphate cyclase</fullName>
        <ecNumber evidence="2">6.5.1.4</ecNumber>
    </recommendedName>
    <alternativeName>
        <fullName evidence="7">RNA terminal phosphate cyclase domain-containing protein 1</fullName>
    </alternativeName>
</protein>
<keyword evidence="14" id="KW-1185">Reference proteome</keyword>
<dbReference type="EC" id="6.5.1.4" evidence="2"/>
<organism evidence="13 14">
    <name type="scientific">Brachionus calyciflorus</name>
    <dbReference type="NCBI Taxonomy" id="104777"/>
    <lineage>
        <taxon>Eukaryota</taxon>
        <taxon>Metazoa</taxon>
        <taxon>Spiralia</taxon>
        <taxon>Gnathifera</taxon>
        <taxon>Rotifera</taxon>
        <taxon>Eurotatoria</taxon>
        <taxon>Monogononta</taxon>
        <taxon>Pseudotrocha</taxon>
        <taxon>Ploima</taxon>
        <taxon>Brachionidae</taxon>
        <taxon>Brachionus</taxon>
    </lineage>
</organism>
<dbReference type="FunFam" id="3.30.360.20:FF:000002">
    <property type="entry name" value="RNA terminal phosphate cyclase-like 1"/>
    <property type="match status" value="1"/>
</dbReference>
<evidence type="ECO:0000256" key="10">
    <source>
        <dbReference type="PIRSR" id="PIRSR005378-2"/>
    </source>
</evidence>
<dbReference type="HAMAP" id="MF_00200">
    <property type="entry name" value="RTC"/>
    <property type="match status" value="1"/>
</dbReference>
<feature type="active site" description="Tele-AMP-histidine intermediate" evidence="9">
    <location>
        <position position="318"/>
    </location>
</feature>
<feature type="binding site" evidence="10">
    <location>
        <position position="102"/>
    </location>
    <ligand>
        <name>ATP</name>
        <dbReference type="ChEBI" id="CHEBI:30616"/>
    </ligand>
</feature>
<dbReference type="AlphaFoldDB" id="A0A813W7F7"/>
<evidence type="ECO:0000256" key="7">
    <source>
        <dbReference type="ARBA" id="ARBA00032543"/>
    </source>
</evidence>
<feature type="domain" description="RNA 3'-terminal phosphate cyclase insert" evidence="12">
    <location>
        <begin position="182"/>
        <end position="283"/>
    </location>
</feature>
<evidence type="ECO:0000256" key="8">
    <source>
        <dbReference type="ARBA" id="ARBA00045867"/>
    </source>
</evidence>
<evidence type="ECO:0000259" key="12">
    <source>
        <dbReference type="Pfam" id="PF05189"/>
    </source>
</evidence>
<evidence type="ECO:0000256" key="1">
    <source>
        <dbReference type="ARBA" id="ARBA00009206"/>
    </source>
</evidence>
<gene>
    <name evidence="13" type="ORF">OXX778_LOCUS8767</name>
</gene>
<dbReference type="Gene3D" id="3.30.360.20">
    <property type="entry name" value="RNA 3'-terminal phosphate cyclase, insert domain"/>
    <property type="match status" value="1"/>
</dbReference>
<evidence type="ECO:0000259" key="11">
    <source>
        <dbReference type="Pfam" id="PF01137"/>
    </source>
</evidence>
<accession>A0A813W7F7</accession>
<dbReference type="InterPro" id="IPR017770">
    <property type="entry name" value="RNA3'_term_phos_cyc_type_1"/>
</dbReference>
<comment type="function">
    <text evidence="8">Catalyzes the conversion of 3'-phosphate to a 2',3'-cyclic phosphodiester at the end of RNA. The mechanism of action of the enzyme occurs in 3 steps: (A) adenylation of the enzyme by ATP; (B) transfer of adenylate to an RNA-N3'P to produce RNA-N3'PP5'A; (C) and attack of the adjacent 2'-hydroxyl on the 3'-phosphorus in the diester linkage to produce the cyclic end product. Likely functions in some aspects of cellular RNA processing. Function plays an important role in regulating axon regeneration by inhibiting central nervous system (CNS) axon regeneration following optic nerve injury.</text>
</comment>
<dbReference type="InterPro" id="IPR013791">
    <property type="entry name" value="RNA3'-term_phos_cycl_insert"/>
</dbReference>